<organism evidence="2">
    <name type="scientific">uncultured marine thaumarchaeote KM3_03_H02</name>
    <dbReference type="NCBI Taxonomy" id="1455963"/>
    <lineage>
        <taxon>Archaea</taxon>
        <taxon>Nitrososphaerota</taxon>
        <taxon>environmental samples</taxon>
    </lineage>
</organism>
<evidence type="ECO:0000256" key="1">
    <source>
        <dbReference type="SAM" id="MobiDB-lite"/>
    </source>
</evidence>
<proteinExistence type="predicted"/>
<name>A0A075G7U2_9ARCH</name>
<feature type="region of interest" description="Disordered" evidence="1">
    <location>
        <begin position="173"/>
        <end position="193"/>
    </location>
</feature>
<reference evidence="2" key="1">
    <citation type="journal article" date="2014" name="Genome Biol. Evol.">
        <title>Pangenome evidence for extensive interdomain horizontal transfer affecting lineage core and shell genes in uncultured planktonic thaumarchaeota and euryarchaeota.</title>
        <authorList>
            <person name="Deschamps P."/>
            <person name="Zivanovic Y."/>
            <person name="Moreira D."/>
            <person name="Rodriguez-Valera F."/>
            <person name="Lopez-Garcia P."/>
        </authorList>
    </citation>
    <scope>NUCLEOTIDE SEQUENCE</scope>
</reference>
<protein>
    <submittedName>
        <fullName evidence="2">Uncharacterized protein</fullName>
    </submittedName>
</protein>
<accession>A0A075G7U2</accession>
<sequence length="193" mass="23259">MGRYIRNRDEEWQGSTRMINEKKFSRFLLEIEYTASTDYPEYFRDPFKAIWILKIITNHCPTCGHQLEEGDERGTMTLGFKNDKKEYREVIKYLKKYLEDNSFDLWYDFPNSNLRDFEFESKGSDVITLDIQTKHPNCPKGTMEFENKKEIEDLLNFLKSELNEAKNLEEEEYPRIKKWHDDNQKQREAAEKA</sequence>
<dbReference type="AlphaFoldDB" id="A0A075G7U2"/>
<dbReference type="EMBL" id="KF900523">
    <property type="protein sequence ID" value="AIE98016.1"/>
    <property type="molecule type" value="Genomic_DNA"/>
</dbReference>
<evidence type="ECO:0000313" key="2">
    <source>
        <dbReference type="EMBL" id="AIE98016.1"/>
    </source>
</evidence>